<dbReference type="AlphaFoldDB" id="A0A9X2RKZ0"/>
<dbReference type="GO" id="GO:0004356">
    <property type="term" value="F:glutamine synthetase activity"/>
    <property type="evidence" value="ECO:0007669"/>
    <property type="project" value="UniProtKB-EC"/>
</dbReference>
<dbReference type="PROSITE" id="PS51987">
    <property type="entry name" value="GS_CATALYTIC"/>
    <property type="match status" value="1"/>
</dbReference>
<evidence type="ECO:0000259" key="14">
    <source>
        <dbReference type="PROSITE" id="PS51987"/>
    </source>
</evidence>
<comment type="function">
    <text evidence="2">Catalyzes the ATP-dependent biosynthesis of glutamine from glutamate and ammonia.</text>
</comment>
<dbReference type="Gene3D" id="3.30.590.10">
    <property type="entry name" value="Glutamine synthetase/guanido kinase, catalytic domain"/>
    <property type="match status" value="1"/>
</dbReference>
<comment type="subunit">
    <text evidence="10">Homooctamer and homotetramer.</text>
</comment>
<dbReference type="InterPro" id="IPR008146">
    <property type="entry name" value="Gln_synth_cat_dom"/>
</dbReference>
<dbReference type="InterPro" id="IPR036651">
    <property type="entry name" value="Gln_synt_N_sf"/>
</dbReference>
<organism evidence="15 16">
    <name type="scientific">Parvularcula maris</name>
    <dbReference type="NCBI Taxonomy" id="2965077"/>
    <lineage>
        <taxon>Bacteria</taxon>
        <taxon>Pseudomonadati</taxon>
        <taxon>Pseudomonadota</taxon>
        <taxon>Alphaproteobacteria</taxon>
        <taxon>Parvularculales</taxon>
        <taxon>Parvularculaceae</taxon>
        <taxon>Parvularcula</taxon>
    </lineage>
</organism>
<keyword evidence="6" id="KW-0963">Cytoplasm</keyword>
<dbReference type="EC" id="6.3.1.2" evidence="5"/>
<accession>A0A9X2RKZ0</accession>
<dbReference type="EMBL" id="JANIBC010000011">
    <property type="protein sequence ID" value="MCQ8186062.1"/>
    <property type="molecule type" value="Genomic_DNA"/>
</dbReference>
<dbReference type="InterPro" id="IPR014746">
    <property type="entry name" value="Gln_synth/guanido_kin_cat_dom"/>
</dbReference>
<evidence type="ECO:0000256" key="5">
    <source>
        <dbReference type="ARBA" id="ARBA00012937"/>
    </source>
</evidence>
<evidence type="ECO:0000256" key="1">
    <source>
        <dbReference type="ARBA" id="ARBA00001946"/>
    </source>
</evidence>
<comment type="cofactor">
    <cofactor evidence="1">
        <name>Mg(2+)</name>
        <dbReference type="ChEBI" id="CHEBI:18420"/>
    </cofactor>
</comment>
<dbReference type="PANTHER" id="PTHR20852:SF57">
    <property type="entry name" value="GLUTAMINE SYNTHETASE 2 CYTOPLASMIC"/>
    <property type="match status" value="1"/>
</dbReference>
<evidence type="ECO:0000256" key="6">
    <source>
        <dbReference type="ARBA" id="ARBA00022490"/>
    </source>
</evidence>
<gene>
    <name evidence="15" type="ORF">NOG11_11750</name>
</gene>
<evidence type="ECO:0000256" key="7">
    <source>
        <dbReference type="ARBA" id="ARBA00022598"/>
    </source>
</evidence>
<evidence type="ECO:0000256" key="10">
    <source>
        <dbReference type="ARBA" id="ARBA00038740"/>
    </source>
</evidence>
<evidence type="ECO:0000256" key="8">
    <source>
        <dbReference type="ARBA" id="ARBA00022741"/>
    </source>
</evidence>
<proteinExistence type="inferred from homology"/>
<dbReference type="PANTHER" id="PTHR20852">
    <property type="entry name" value="GLUTAMINE SYNTHETASE"/>
    <property type="match status" value="1"/>
</dbReference>
<dbReference type="GO" id="GO:0006542">
    <property type="term" value="P:glutamine biosynthetic process"/>
    <property type="evidence" value="ECO:0007669"/>
    <property type="project" value="InterPro"/>
</dbReference>
<name>A0A9X2RKZ0_9PROT</name>
<evidence type="ECO:0000256" key="11">
    <source>
        <dbReference type="ARBA" id="ARBA00043026"/>
    </source>
</evidence>
<evidence type="ECO:0000313" key="15">
    <source>
        <dbReference type="EMBL" id="MCQ8186062.1"/>
    </source>
</evidence>
<dbReference type="SUPFAM" id="SSF55931">
    <property type="entry name" value="Glutamine synthetase/guanido kinase"/>
    <property type="match status" value="1"/>
</dbReference>
<dbReference type="InterPro" id="IPR050292">
    <property type="entry name" value="Glutamine_Synthetase"/>
</dbReference>
<dbReference type="Proteomes" id="UP001142610">
    <property type="component" value="Unassembled WGS sequence"/>
</dbReference>
<protein>
    <recommendedName>
        <fullName evidence="5">glutamine synthetase</fullName>
        <ecNumber evidence="5">6.3.1.2</ecNumber>
    </recommendedName>
    <alternativeName>
        <fullName evidence="11">Glutamine synthetase II</fullName>
    </alternativeName>
</protein>
<evidence type="ECO:0000256" key="12">
    <source>
        <dbReference type="ARBA" id="ARBA00049436"/>
    </source>
</evidence>
<keyword evidence="7" id="KW-0436">Ligase</keyword>
<dbReference type="GO" id="GO:0005737">
    <property type="term" value="C:cytoplasm"/>
    <property type="evidence" value="ECO:0007669"/>
    <property type="project" value="UniProtKB-SubCell"/>
</dbReference>
<dbReference type="GO" id="GO:0005524">
    <property type="term" value="F:ATP binding"/>
    <property type="evidence" value="ECO:0007669"/>
    <property type="project" value="UniProtKB-KW"/>
</dbReference>
<keyword evidence="16" id="KW-1185">Reference proteome</keyword>
<evidence type="ECO:0000256" key="9">
    <source>
        <dbReference type="ARBA" id="ARBA00022840"/>
    </source>
</evidence>
<evidence type="ECO:0000256" key="4">
    <source>
        <dbReference type="ARBA" id="ARBA00009897"/>
    </source>
</evidence>
<reference evidence="15" key="1">
    <citation type="submission" date="2022-07" db="EMBL/GenBank/DDBJ databases">
        <title>Parvularcula maris sp. nov., an algicidal bacterium isolated from seawater.</title>
        <authorList>
            <person name="Li F."/>
        </authorList>
    </citation>
    <scope>NUCLEOTIDE SEQUENCE</scope>
    <source>
        <strain evidence="15">BGMRC 0090</strain>
    </source>
</reference>
<sequence length="326" mass="35308">MVFAEYIWIDGDPENTRLQSKMRVLDSAPDEAVPSGFPTWSFDATSTRQGGVHAECLLVPVCVARDPFREDGYLVLCEVLCPGRLPHQTNTRAKLQALAEGSLKREGHRVGYEQDYTLFQDGRPLGFPCIGAPDPDAGYYCGVGSERAFGRQVAEEHAQRCVAAGLLFAGYQAERMPGQWEFRIDAHERGGEEDVLSVADHLWLARWILERVGENHGIGVCFAQRPMKGGWADASLDVTFSTAAMRCPSQGLGAITDAATLLEAASLADGAGLEISVPVTVAQKGYGHLRALHGSPKADPYTVARRFVAALEPEAEQPEPAAELVA</sequence>
<comment type="caution">
    <text evidence="15">The sequence shown here is derived from an EMBL/GenBank/DDBJ whole genome shotgun (WGS) entry which is preliminary data.</text>
</comment>
<comment type="catalytic activity">
    <reaction evidence="12">
        <text>L-glutamate + NH4(+) + ATP = L-glutamine + ADP + phosphate + H(+)</text>
        <dbReference type="Rhea" id="RHEA:16169"/>
        <dbReference type="ChEBI" id="CHEBI:15378"/>
        <dbReference type="ChEBI" id="CHEBI:28938"/>
        <dbReference type="ChEBI" id="CHEBI:29985"/>
        <dbReference type="ChEBI" id="CHEBI:30616"/>
        <dbReference type="ChEBI" id="CHEBI:43474"/>
        <dbReference type="ChEBI" id="CHEBI:58359"/>
        <dbReference type="ChEBI" id="CHEBI:456216"/>
        <dbReference type="EC" id="6.3.1.2"/>
    </reaction>
</comment>
<evidence type="ECO:0000313" key="16">
    <source>
        <dbReference type="Proteomes" id="UP001142610"/>
    </source>
</evidence>
<comment type="similarity">
    <text evidence="4 13">Belongs to the glutamine synthetase family.</text>
</comment>
<evidence type="ECO:0000256" key="2">
    <source>
        <dbReference type="ARBA" id="ARBA00003117"/>
    </source>
</evidence>
<dbReference type="SMART" id="SM01230">
    <property type="entry name" value="Gln-synt_C"/>
    <property type="match status" value="1"/>
</dbReference>
<keyword evidence="8" id="KW-0547">Nucleotide-binding</keyword>
<evidence type="ECO:0000256" key="3">
    <source>
        <dbReference type="ARBA" id="ARBA00004496"/>
    </source>
</evidence>
<dbReference type="Gene3D" id="3.10.20.70">
    <property type="entry name" value="Glutamine synthetase, N-terminal domain"/>
    <property type="match status" value="1"/>
</dbReference>
<comment type="subcellular location">
    <subcellularLocation>
        <location evidence="3">Cytoplasm</location>
    </subcellularLocation>
</comment>
<evidence type="ECO:0000256" key="13">
    <source>
        <dbReference type="PROSITE-ProRule" id="PRU01331"/>
    </source>
</evidence>
<feature type="domain" description="GS catalytic" evidence="14">
    <location>
        <begin position="86"/>
        <end position="326"/>
    </location>
</feature>
<dbReference type="RefSeq" id="WP_256619957.1">
    <property type="nucleotide sequence ID" value="NZ_JANIBC010000011.1"/>
</dbReference>
<dbReference type="FunFam" id="3.30.590.10:FF:000011">
    <property type="entry name" value="Glutamine synthetase"/>
    <property type="match status" value="1"/>
</dbReference>
<keyword evidence="9" id="KW-0067">ATP-binding</keyword>